<reference evidence="1 2" key="1">
    <citation type="submission" date="2020-02" db="EMBL/GenBank/DDBJ databases">
        <title>Flavobacterium sp. genome.</title>
        <authorList>
            <person name="Jung H.S."/>
            <person name="Baek J.H."/>
            <person name="Jeon C.O."/>
        </authorList>
    </citation>
    <scope>NUCLEOTIDE SEQUENCE [LARGE SCALE GENOMIC DNA]</scope>
    <source>
        <strain evidence="1 2">SE-s27</strain>
    </source>
</reference>
<evidence type="ECO:0008006" key="3">
    <source>
        <dbReference type="Google" id="ProtNLM"/>
    </source>
</evidence>
<dbReference type="Proteomes" id="UP000767947">
    <property type="component" value="Unassembled WGS sequence"/>
</dbReference>
<proteinExistence type="predicted"/>
<evidence type="ECO:0000313" key="2">
    <source>
        <dbReference type="Proteomes" id="UP000767947"/>
    </source>
</evidence>
<comment type="caution">
    <text evidence="1">The sequence shown here is derived from an EMBL/GenBank/DDBJ whole genome shotgun (WGS) entry which is preliminary data.</text>
</comment>
<keyword evidence="2" id="KW-1185">Reference proteome</keyword>
<name>A0ABX1QRV6_9FLAO</name>
<dbReference type="EMBL" id="JAAMPT010000159">
    <property type="protein sequence ID" value="NMH23798.1"/>
    <property type="molecule type" value="Genomic_DNA"/>
</dbReference>
<sequence>MILFFCFLSFSISYSQIDISKDANDKKFKGSILSSQKQGDYLEESKIPNKKNDTITFLYNNENIAKLISIKNEKEGITNDQFHKYASEINPKFHFHSKLENRNATIYFNEEKTFANIKVFSDSTKSKVIEIGFISGQKLIQKLIPNYQSK</sequence>
<organism evidence="1 2">
    <name type="scientific">Flavobacterium solisilvae</name>
    <dbReference type="NCBI Taxonomy" id="1852019"/>
    <lineage>
        <taxon>Bacteria</taxon>
        <taxon>Pseudomonadati</taxon>
        <taxon>Bacteroidota</taxon>
        <taxon>Flavobacteriia</taxon>
        <taxon>Flavobacteriales</taxon>
        <taxon>Flavobacteriaceae</taxon>
        <taxon>Flavobacterium</taxon>
    </lineage>
</organism>
<accession>A0ABX1QRV6</accession>
<gene>
    <name evidence="1" type="ORF">G6042_00745</name>
</gene>
<protein>
    <recommendedName>
        <fullName evidence="3">DUF4252 domain-containing protein</fullName>
    </recommendedName>
</protein>
<evidence type="ECO:0000313" key="1">
    <source>
        <dbReference type="EMBL" id="NMH23798.1"/>
    </source>
</evidence>